<dbReference type="CDD" id="cd17748">
    <property type="entry name" value="BRCT_DNA_ligase_like"/>
    <property type="match status" value="1"/>
</dbReference>
<dbReference type="Gene3D" id="3.40.50.10190">
    <property type="entry name" value="BRCT domain"/>
    <property type="match status" value="1"/>
</dbReference>
<dbReference type="GO" id="GO:0003676">
    <property type="term" value="F:nucleic acid binding"/>
    <property type="evidence" value="ECO:0007669"/>
    <property type="project" value="InterPro"/>
</dbReference>
<proteinExistence type="predicted"/>
<dbReference type="KEGG" id="psey:GU243_03525"/>
<dbReference type="AlphaFoldDB" id="A0A6P1NKI6"/>
<organism evidence="3 4">
    <name type="scientific">Pseudarthrobacter psychrotolerans</name>
    <dbReference type="NCBI Taxonomy" id="2697569"/>
    <lineage>
        <taxon>Bacteria</taxon>
        <taxon>Bacillati</taxon>
        <taxon>Actinomycetota</taxon>
        <taxon>Actinomycetes</taxon>
        <taxon>Micrococcales</taxon>
        <taxon>Micrococcaceae</taxon>
        <taxon>Pseudarthrobacter</taxon>
    </lineage>
</organism>
<dbReference type="PANTHER" id="PTHR30231">
    <property type="entry name" value="DNA POLYMERASE III SUBUNIT EPSILON"/>
    <property type="match status" value="1"/>
</dbReference>
<dbReference type="SUPFAM" id="SSF52113">
    <property type="entry name" value="BRCT domain"/>
    <property type="match status" value="1"/>
</dbReference>
<dbReference type="PANTHER" id="PTHR30231:SF42">
    <property type="entry name" value="EXONUCLEASE"/>
    <property type="match status" value="1"/>
</dbReference>
<feature type="compositionally biased region" description="Polar residues" evidence="1">
    <location>
        <begin position="188"/>
        <end position="197"/>
    </location>
</feature>
<evidence type="ECO:0000259" key="2">
    <source>
        <dbReference type="PROSITE" id="PS50172"/>
    </source>
</evidence>
<dbReference type="GO" id="GO:0005829">
    <property type="term" value="C:cytosol"/>
    <property type="evidence" value="ECO:0007669"/>
    <property type="project" value="TreeGrafter"/>
</dbReference>
<evidence type="ECO:0000313" key="3">
    <source>
        <dbReference type="EMBL" id="QHK18980.1"/>
    </source>
</evidence>
<dbReference type="GO" id="GO:0008408">
    <property type="term" value="F:3'-5' exonuclease activity"/>
    <property type="evidence" value="ECO:0007669"/>
    <property type="project" value="TreeGrafter"/>
</dbReference>
<dbReference type="SMART" id="SM00479">
    <property type="entry name" value="EXOIII"/>
    <property type="match status" value="1"/>
</dbReference>
<dbReference type="InterPro" id="IPR001357">
    <property type="entry name" value="BRCT_dom"/>
</dbReference>
<dbReference type="Proteomes" id="UP000464186">
    <property type="component" value="Chromosome"/>
</dbReference>
<dbReference type="InterPro" id="IPR036420">
    <property type="entry name" value="BRCT_dom_sf"/>
</dbReference>
<dbReference type="SUPFAM" id="SSF53098">
    <property type="entry name" value="Ribonuclease H-like"/>
    <property type="match status" value="1"/>
</dbReference>
<dbReference type="InterPro" id="IPR036397">
    <property type="entry name" value="RNaseH_sf"/>
</dbReference>
<keyword evidence="4" id="KW-1185">Reference proteome</keyword>
<gene>
    <name evidence="3" type="ORF">GU243_03525</name>
</gene>
<dbReference type="InterPro" id="IPR013520">
    <property type="entry name" value="Ribonucl_H"/>
</dbReference>
<dbReference type="PROSITE" id="PS50172">
    <property type="entry name" value="BRCT"/>
    <property type="match status" value="1"/>
</dbReference>
<dbReference type="InterPro" id="IPR012337">
    <property type="entry name" value="RNaseH-like_sf"/>
</dbReference>
<feature type="region of interest" description="Disordered" evidence="1">
    <location>
        <begin position="171"/>
        <end position="201"/>
    </location>
</feature>
<dbReference type="EMBL" id="CP047898">
    <property type="protein sequence ID" value="QHK18980.1"/>
    <property type="molecule type" value="Genomic_DNA"/>
</dbReference>
<evidence type="ECO:0000313" key="4">
    <source>
        <dbReference type="Proteomes" id="UP000464186"/>
    </source>
</evidence>
<dbReference type="Gene3D" id="3.30.420.10">
    <property type="entry name" value="Ribonuclease H-like superfamily/Ribonuclease H"/>
    <property type="match status" value="1"/>
</dbReference>
<reference evidence="3 4" key="1">
    <citation type="submission" date="2020-01" db="EMBL/GenBank/DDBJ databases">
        <title>Pseudarthrobacter psychrotolerans sp. nov., isolated from antarctic soil.</title>
        <authorList>
            <person name="Shin Y."/>
            <person name="Park W."/>
        </authorList>
    </citation>
    <scope>NUCLEOTIDE SEQUENCE [LARGE SCALE GENOMIC DNA]</scope>
    <source>
        <strain evidence="3 4">YJ56</strain>
    </source>
</reference>
<dbReference type="Pfam" id="PF00929">
    <property type="entry name" value="RNase_T"/>
    <property type="match status" value="1"/>
</dbReference>
<protein>
    <recommendedName>
        <fullName evidence="2">BRCT domain-containing protein</fullName>
    </recommendedName>
</protein>
<sequence>MCAVGLVKVIDGTVTDRYSTLIQPPEGLYDFHPINVGKHGITVDDVADAPSWSQILPKIMAFAGEDILVAHNAGFDLGALRQACDWTGLEYPDLKYMCTLVMSRAVYNFPVHKLNWLVHELGLDSFEHHNAVQDALACAQICLDVAARTGSATMEELAEATGTLLGTISPEGWRGATKRRTSDHNGTRTRSSSTSPKASDIEVNAAADPDGALYGSVICFTGTLQTMSRDQAWTLVGARGGQPSKGVTQKTTILVNADFDPSNVQPDESYTNKMRRAIDLARQGQRIEVVNETEFLEMLAISDEEAAQSRPALSSGLRNLPDHVVMTSRRLNQENMDHFAWQDAVLKHPHGRAAAGDSCCYCDGIIADKVPWKIRDRGLCSSRCNQLLMRAAKRLWHSEGIGVLASPSQAENGFLVTADFPQKRVSGPRVMGTRGAGDFPYEFDRYPVVGDVVERHGHRTEYLELNDPRLPAGRLRMVASWLRAMNMTLH</sequence>
<evidence type="ECO:0000256" key="1">
    <source>
        <dbReference type="SAM" id="MobiDB-lite"/>
    </source>
</evidence>
<name>A0A6P1NKI6_9MICC</name>
<accession>A0A6P1NKI6</accession>
<feature type="domain" description="BRCT" evidence="2">
    <location>
        <begin position="208"/>
        <end position="299"/>
    </location>
</feature>